<keyword evidence="4" id="KW-1185">Reference proteome</keyword>
<proteinExistence type="predicted"/>
<dbReference type="Proteomes" id="UP001610444">
    <property type="component" value="Unassembled WGS sequence"/>
</dbReference>
<dbReference type="SMART" id="SM00355">
    <property type="entry name" value="ZnF_C2H2"/>
    <property type="match status" value="3"/>
</dbReference>
<reference evidence="3 4" key="1">
    <citation type="submission" date="2024-07" db="EMBL/GenBank/DDBJ databases">
        <title>Section-level genome sequencing and comparative genomics of Aspergillus sections Usti and Cavernicolus.</title>
        <authorList>
            <consortium name="Lawrence Berkeley National Laboratory"/>
            <person name="Nybo J.L."/>
            <person name="Vesth T.C."/>
            <person name="Theobald S."/>
            <person name="Frisvad J.C."/>
            <person name="Larsen T.O."/>
            <person name="Kjaerboelling I."/>
            <person name="Rothschild-Mancinelli K."/>
            <person name="Lyhne E.K."/>
            <person name="Kogle M.E."/>
            <person name="Barry K."/>
            <person name="Clum A."/>
            <person name="Na H."/>
            <person name="Ledsgaard L."/>
            <person name="Lin J."/>
            <person name="Lipzen A."/>
            <person name="Kuo A."/>
            <person name="Riley R."/>
            <person name="Mondo S."/>
            <person name="LaButti K."/>
            <person name="Haridas S."/>
            <person name="Pangalinan J."/>
            <person name="Salamov A.A."/>
            <person name="Simmons B.A."/>
            <person name="Magnuson J.K."/>
            <person name="Chen J."/>
            <person name="Drula E."/>
            <person name="Henrissat B."/>
            <person name="Wiebenga A."/>
            <person name="Lubbers R.J."/>
            <person name="Gomes A.C."/>
            <person name="Macurrencykelacurrency M.R."/>
            <person name="Stajich J."/>
            <person name="Grigoriev I.V."/>
            <person name="Mortensen U.H."/>
            <person name="De vries R.P."/>
            <person name="Baker S.E."/>
            <person name="Andersen M.R."/>
        </authorList>
    </citation>
    <scope>NUCLEOTIDE SEQUENCE [LARGE SCALE GENOMIC DNA]</scope>
    <source>
        <strain evidence="3 4">CBS 756.74</strain>
    </source>
</reference>
<dbReference type="Gene3D" id="3.30.160.60">
    <property type="entry name" value="Classic Zinc Finger"/>
    <property type="match status" value="1"/>
</dbReference>
<organism evidence="3 4">
    <name type="scientific">Aspergillus pseudodeflectus</name>
    <dbReference type="NCBI Taxonomy" id="176178"/>
    <lineage>
        <taxon>Eukaryota</taxon>
        <taxon>Fungi</taxon>
        <taxon>Dikarya</taxon>
        <taxon>Ascomycota</taxon>
        <taxon>Pezizomycotina</taxon>
        <taxon>Eurotiomycetes</taxon>
        <taxon>Eurotiomycetidae</taxon>
        <taxon>Eurotiales</taxon>
        <taxon>Aspergillaceae</taxon>
        <taxon>Aspergillus</taxon>
        <taxon>Aspergillus subgen. Nidulantes</taxon>
    </lineage>
</organism>
<evidence type="ECO:0000313" key="3">
    <source>
        <dbReference type="EMBL" id="KAL2856803.1"/>
    </source>
</evidence>
<protein>
    <recommendedName>
        <fullName evidence="2">C2H2-type domain-containing protein</fullName>
    </recommendedName>
</protein>
<accession>A0ABR4KX00</accession>
<comment type="caution">
    <text evidence="3">The sequence shown here is derived from an EMBL/GenBank/DDBJ whole genome shotgun (WGS) entry which is preliminary data.</text>
</comment>
<dbReference type="SUPFAM" id="SSF57667">
    <property type="entry name" value="beta-beta-alpha zinc fingers"/>
    <property type="match status" value="1"/>
</dbReference>
<dbReference type="EMBL" id="JBFXLR010000007">
    <property type="protein sequence ID" value="KAL2856803.1"/>
    <property type="molecule type" value="Genomic_DNA"/>
</dbReference>
<evidence type="ECO:0000256" key="1">
    <source>
        <dbReference type="SAM" id="MobiDB-lite"/>
    </source>
</evidence>
<feature type="domain" description="C2H2-type" evidence="2">
    <location>
        <begin position="122"/>
        <end position="147"/>
    </location>
</feature>
<sequence length="833" mass="92252">MDNSDSASYEDPFAHTTNLDTICFGAANTADCPPLPSRKNPQKRLSNHMAQVRGLSAGMHLLNKVEPITQQTSVEVTISDALVQGNRSNMDNAAPPPVTSEEDMMSRFALFLNQLGLTSHFLTCQQCLQPLASPTWSGLRDHFLSRHAPGWHIEAFEMLFSSDMKSEIQQLLQQSTTSDPLDDSANGKSQKRSTEGIDSSIDLAEAVRRAATEFTKLAGLLSDQEATRERLSAAAAAVLRTLGGNNRKSKAWLHTQNESTLKRLGNMAQWKTMKRLRREFYSRHSHFLRLASNSPGELSEFAQSCPRPKDLLDEAILTYRDILDDEPPTALRGVFAFISLSYAVDAVLHCQNMQSFFSPSPADFRLWRKSIPDYGEKRVFDQLASLIWLPRCSPAVPDGSSLHFDQGQGLGESMQVAVDGILDSMERSPDFRFSVFEEFCNFDEAATSTPWPIPDELLPDSESPSLYRNCEALDESGGSEVFAPDIALDLDNQITGMSSQEYILETPLPALGNPPAGKELAELLLATIIFRTVRSFIEYLYAAGTLLHHLSGKEEYRKPLVKSRSSIEITSYALFVTNAHWQVLVPLLRTYQSLHSVHLALSTCLALLHTGWICSLDGVRNYAIGVAQSLAALFDGESVFPDFIIELLRRCSNAASQINPRFHCIPAGGDVPMYDLTCIDSRMTQEISDDGSSQQPSTQSTACGNHVMAITSEPCITNSEQSLECNCSVPGSAESRHRALTPSTASFTPLSAPHSTSIQPQFRVCGIDGCNKRYNGPDASSNLRRHKREKHDGKRFPCPFSECPHISARRSNLKTHWKRHHRGLGMPHCLTSR</sequence>
<dbReference type="GeneID" id="98154213"/>
<evidence type="ECO:0000313" key="4">
    <source>
        <dbReference type="Proteomes" id="UP001610444"/>
    </source>
</evidence>
<gene>
    <name evidence="3" type="ORF">BJX68DRAFT_229495</name>
</gene>
<feature type="domain" description="C2H2-type" evidence="2">
    <location>
        <begin position="763"/>
        <end position="791"/>
    </location>
</feature>
<dbReference type="RefSeq" id="XP_070902667.1">
    <property type="nucleotide sequence ID" value="XM_071039049.1"/>
</dbReference>
<feature type="region of interest" description="Disordered" evidence="1">
    <location>
        <begin position="172"/>
        <end position="197"/>
    </location>
</feature>
<evidence type="ECO:0000259" key="2">
    <source>
        <dbReference type="SMART" id="SM00355"/>
    </source>
</evidence>
<dbReference type="InterPro" id="IPR013087">
    <property type="entry name" value="Znf_C2H2_type"/>
</dbReference>
<name>A0ABR4KX00_9EURO</name>
<dbReference type="InterPro" id="IPR036236">
    <property type="entry name" value="Znf_C2H2_sf"/>
</dbReference>
<feature type="domain" description="C2H2-type" evidence="2">
    <location>
        <begin position="796"/>
        <end position="820"/>
    </location>
</feature>